<evidence type="ECO:0000313" key="1">
    <source>
        <dbReference type="EMBL" id="MDU0203971.1"/>
    </source>
</evidence>
<organism evidence="1 2">
    <name type="scientific">Paenibacillus violae</name>
    <dbReference type="NCBI Taxonomy" id="3077234"/>
    <lineage>
        <taxon>Bacteria</taxon>
        <taxon>Bacillati</taxon>
        <taxon>Bacillota</taxon>
        <taxon>Bacilli</taxon>
        <taxon>Bacillales</taxon>
        <taxon>Paenibacillaceae</taxon>
        <taxon>Paenibacillus</taxon>
    </lineage>
</organism>
<name>A0ABU3RIR5_9BACL</name>
<proteinExistence type="predicted"/>
<accession>A0ABU3RIR5</accession>
<dbReference type="RefSeq" id="WP_315954034.1">
    <property type="nucleotide sequence ID" value="NZ_JAWCUD010000009.1"/>
</dbReference>
<dbReference type="Proteomes" id="UP001260980">
    <property type="component" value="Unassembled WGS sequence"/>
</dbReference>
<gene>
    <name evidence="1" type="ORF">RQP52_23070</name>
</gene>
<comment type="caution">
    <text evidence="1">The sequence shown here is derived from an EMBL/GenBank/DDBJ whole genome shotgun (WGS) entry which is preliminary data.</text>
</comment>
<reference evidence="1 2" key="1">
    <citation type="submission" date="2023-10" db="EMBL/GenBank/DDBJ databases">
        <title>Paenibacillus strain PFR10 Genome sequencing and assembly.</title>
        <authorList>
            <person name="Kim I."/>
        </authorList>
    </citation>
    <scope>NUCLEOTIDE SEQUENCE [LARGE SCALE GENOMIC DNA]</scope>
    <source>
        <strain evidence="1 2">PFR10</strain>
    </source>
</reference>
<dbReference type="EMBL" id="JAWCUD010000009">
    <property type="protein sequence ID" value="MDU0203971.1"/>
    <property type="molecule type" value="Genomic_DNA"/>
</dbReference>
<keyword evidence="2" id="KW-1185">Reference proteome</keyword>
<sequence length="113" mass="13040">MLKANEQISMSGSEIIEVLKEIELIMTSLHKMGSYYAIKYQEGELIQDNSEYEKETTRFIDEWKVTNRLAKVRGVLSEKFDNTLGKDDMDDLERAMDGLKYWSKPGDAPPDDI</sequence>
<evidence type="ECO:0000313" key="2">
    <source>
        <dbReference type="Proteomes" id="UP001260980"/>
    </source>
</evidence>
<protein>
    <submittedName>
        <fullName evidence="1">Uncharacterized protein</fullName>
    </submittedName>
</protein>